<protein>
    <submittedName>
        <fullName evidence="1">Uncharacterized protein</fullName>
    </submittedName>
</protein>
<reference evidence="1" key="1">
    <citation type="submission" date="2014-11" db="EMBL/GenBank/DDBJ databases">
        <authorList>
            <person name="Amaro Gonzalez C."/>
        </authorList>
    </citation>
    <scope>NUCLEOTIDE SEQUENCE</scope>
</reference>
<reference evidence="1" key="2">
    <citation type="journal article" date="2015" name="Fish Shellfish Immunol.">
        <title>Early steps in the European eel (Anguilla anguilla)-Vibrio vulnificus interaction in the gills: Role of the RtxA13 toxin.</title>
        <authorList>
            <person name="Callol A."/>
            <person name="Pajuelo D."/>
            <person name="Ebbesson L."/>
            <person name="Teles M."/>
            <person name="MacKenzie S."/>
            <person name="Amaro C."/>
        </authorList>
    </citation>
    <scope>NUCLEOTIDE SEQUENCE</scope>
</reference>
<sequence>MYYLLVSVSTVIRSQCESLHPSG</sequence>
<name>A0A0E9V0X3_ANGAN</name>
<evidence type="ECO:0000313" key="1">
    <source>
        <dbReference type="EMBL" id="JAH71651.1"/>
    </source>
</evidence>
<organism evidence="1">
    <name type="scientific">Anguilla anguilla</name>
    <name type="common">European freshwater eel</name>
    <name type="synonym">Muraena anguilla</name>
    <dbReference type="NCBI Taxonomy" id="7936"/>
    <lineage>
        <taxon>Eukaryota</taxon>
        <taxon>Metazoa</taxon>
        <taxon>Chordata</taxon>
        <taxon>Craniata</taxon>
        <taxon>Vertebrata</taxon>
        <taxon>Euteleostomi</taxon>
        <taxon>Actinopterygii</taxon>
        <taxon>Neopterygii</taxon>
        <taxon>Teleostei</taxon>
        <taxon>Anguilliformes</taxon>
        <taxon>Anguillidae</taxon>
        <taxon>Anguilla</taxon>
    </lineage>
</organism>
<proteinExistence type="predicted"/>
<dbReference type="AlphaFoldDB" id="A0A0E9V0X3"/>
<dbReference type="EMBL" id="GBXM01036926">
    <property type="protein sequence ID" value="JAH71651.1"/>
    <property type="molecule type" value="Transcribed_RNA"/>
</dbReference>
<accession>A0A0E9V0X3</accession>